<feature type="region of interest" description="Disordered" evidence="10">
    <location>
        <begin position="109"/>
        <end position="137"/>
    </location>
</feature>
<evidence type="ECO:0000313" key="12">
    <source>
        <dbReference type="EMBL" id="SMC49988.1"/>
    </source>
</evidence>
<keyword evidence="4" id="KW-1003">Cell membrane</keyword>
<dbReference type="InterPro" id="IPR003538">
    <property type="entry name" value="TonB"/>
</dbReference>
<feature type="region of interest" description="Disordered" evidence="10">
    <location>
        <begin position="53"/>
        <end position="96"/>
    </location>
</feature>
<dbReference type="PRINTS" id="PR01374">
    <property type="entry name" value="TONBPROTEIN"/>
</dbReference>
<dbReference type="Proteomes" id="UP000192738">
    <property type="component" value="Unassembled WGS sequence"/>
</dbReference>
<keyword evidence="3" id="KW-0813">Transport</keyword>
<keyword evidence="13" id="KW-1185">Reference proteome</keyword>
<evidence type="ECO:0000256" key="4">
    <source>
        <dbReference type="ARBA" id="ARBA00022475"/>
    </source>
</evidence>
<dbReference type="InterPro" id="IPR037682">
    <property type="entry name" value="TonB_C"/>
</dbReference>
<dbReference type="PROSITE" id="PS52015">
    <property type="entry name" value="TONB_CTD"/>
    <property type="match status" value="1"/>
</dbReference>
<sequence>MTYAYHWRKAMAISLCLHVFLVIAAGHLIAGLASPLPVPTEVLLEMDLVSDPAEHSGNSTAVAEPPPPLDAPKPAPTEISPILPPQPETPVTEPEPVVTTNELTMTKAETQAATPTPNQSASSGIPPAVPTAGGSTRSAISAPGILAKVDPVYPAAARQAGLEGTVVLRIEILTNGRPGEIAVARSTGHSVLDDAAITAVGKWRFVPAKDRTSGRTVACTTTLPVSFRLH</sequence>
<evidence type="ECO:0000256" key="9">
    <source>
        <dbReference type="ARBA" id="ARBA00023136"/>
    </source>
</evidence>
<dbReference type="GO" id="GO:0030288">
    <property type="term" value="C:outer membrane-bounded periplasmic space"/>
    <property type="evidence" value="ECO:0007669"/>
    <property type="project" value="InterPro"/>
</dbReference>
<dbReference type="InterPro" id="IPR051045">
    <property type="entry name" value="TonB-dependent_transducer"/>
</dbReference>
<dbReference type="GO" id="GO:0015031">
    <property type="term" value="P:protein transport"/>
    <property type="evidence" value="ECO:0007669"/>
    <property type="project" value="UniProtKB-KW"/>
</dbReference>
<evidence type="ECO:0000256" key="8">
    <source>
        <dbReference type="ARBA" id="ARBA00022989"/>
    </source>
</evidence>
<dbReference type="InterPro" id="IPR006260">
    <property type="entry name" value="TonB/TolA_C"/>
</dbReference>
<dbReference type="Gene3D" id="3.30.1150.10">
    <property type="match status" value="1"/>
</dbReference>
<dbReference type="GO" id="GO:0055085">
    <property type="term" value="P:transmembrane transport"/>
    <property type="evidence" value="ECO:0007669"/>
    <property type="project" value="InterPro"/>
</dbReference>
<feature type="compositionally biased region" description="Pro residues" evidence="10">
    <location>
        <begin position="64"/>
        <end position="75"/>
    </location>
</feature>
<proteinExistence type="inferred from homology"/>
<evidence type="ECO:0000259" key="11">
    <source>
        <dbReference type="PROSITE" id="PS52015"/>
    </source>
</evidence>
<keyword evidence="6" id="KW-0812">Transmembrane</keyword>
<evidence type="ECO:0000256" key="10">
    <source>
        <dbReference type="SAM" id="MobiDB-lite"/>
    </source>
</evidence>
<evidence type="ECO:0000256" key="1">
    <source>
        <dbReference type="ARBA" id="ARBA00004383"/>
    </source>
</evidence>
<keyword evidence="7" id="KW-0653">Protein transport</keyword>
<feature type="domain" description="TonB C-terminal" evidence="11">
    <location>
        <begin position="138"/>
        <end position="230"/>
    </location>
</feature>
<keyword evidence="9" id="KW-0472">Membrane</keyword>
<dbReference type="SUPFAM" id="SSF74653">
    <property type="entry name" value="TolA/TonB C-terminal domain"/>
    <property type="match status" value="1"/>
</dbReference>
<keyword evidence="5" id="KW-0997">Cell inner membrane</keyword>
<dbReference type="NCBIfam" id="TIGR01352">
    <property type="entry name" value="tonB_Cterm"/>
    <property type="match status" value="1"/>
</dbReference>
<evidence type="ECO:0000313" key="13">
    <source>
        <dbReference type="Proteomes" id="UP000192738"/>
    </source>
</evidence>
<dbReference type="OrthoDB" id="1681210at2"/>
<feature type="compositionally biased region" description="Polar residues" evidence="10">
    <location>
        <begin position="109"/>
        <end position="123"/>
    </location>
</feature>
<gene>
    <name evidence="12" type="ORF">SAMN04488500_10482</name>
</gene>
<organism evidence="12 13">
    <name type="scientific">Sporomusa malonica</name>
    <dbReference type="NCBI Taxonomy" id="112901"/>
    <lineage>
        <taxon>Bacteria</taxon>
        <taxon>Bacillati</taxon>
        <taxon>Bacillota</taxon>
        <taxon>Negativicutes</taxon>
        <taxon>Selenomonadales</taxon>
        <taxon>Sporomusaceae</taxon>
        <taxon>Sporomusa</taxon>
    </lineage>
</organism>
<dbReference type="RefSeq" id="WP_084574745.1">
    <property type="nucleotide sequence ID" value="NZ_CP155572.1"/>
</dbReference>
<accession>A0A1W1ZPF0</accession>
<dbReference type="STRING" id="112901.SAMN04488500_10482"/>
<dbReference type="GO" id="GO:0031992">
    <property type="term" value="F:energy transducer activity"/>
    <property type="evidence" value="ECO:0007669"/>
    <property type="project" value="InterPro"/>
</dbReference>
<evidence type="ECO:0000256" key="7">
    <source>
        <dbReference type="ARBA" id="ARBA00022927"/>
    </source>
</evidence>
<dbReference type="GO" id="GO:0005886">
    <property type="term" value="C:plasma membrane"/>
    <property type="evidence" value="ECO:0007669"/>
    <property type="project" value="UniProtKB-SubCell"/>
</dbReference>
<evidence type="ECO:0000256" key="3">
    <source>
        <dbReference type="ARBA" id="ARBA00022448"/>
    </source>
</evidence>
<comment type="subcellular location">
    <subcellularLocation>
        <location evidence="1">Cell inner membrane</location>
        <topology evidence="1">Single-pass membrane protein</topology>
        <orientation evidence="1">Periplasmic side</orientation>
    </subcellularLocation>
</comment>
<dbReference type="EMBL" id="FWXI01000004">
    <property type="protein sequence ID" value="SMC49988.1"/>
    <property type="molecule type" value="Genomic_DNA"/>
</dbReference>
<evidence type="ECO:0000256" key="2">
    <source>
        <dbReference type="ARBA" id="ARBA00006555"/>
    </source>
</evidence>
<protein>
    <submittedName>
        <fullName evidence="12">Outer membrane transport energization protein TonB</fullName>
    </submittedName>
</protein>
<name>A0A1W1ZPF0_9FIRM</name>
<evidence type="ECO:0000256" key="6">
    <source>
        <dbReference type="ARBA" id="ARBA00022692"/>
    </source>
</evidence>
<keyword evidence="8" id="KW-1133">Transmembrane helix</keyword>
<comment type="similarity">
    <text evidence="2">Belongs to the TonB family.</text>
</comment>
<dbReference type="AlphaFoldDB" id="A0A1W1ZPF0"/>
<reference evidence="12 13" key="1">
    <citation type="submission" date="2017-04" db="EMBL/GenBank/DDBJ databases">
        <authorList>
            <person name="Afonso C.L."/>
            <person name="Miller P.J."/>
            <person name="Scott M.A."/>
            <person name="Spackman E."/>
            <person name="Goraichik I."/>
            <person name="Dimitrov K.M."/>
            <person name="Suarez D.L."/>
            <person name="Swayne D.E."/>
        </authorList>
    </citation>
    <scope>NUCLEOTIDE SEQUENCE [LARGE SCALE GENOMIC DNA]</scope>
    <source>
        <strain evidence="12 13">DSM 5090</strain>
    </source>
</reference>
<dbReference type="PANTHER" id="PTHR33446">
    <property type="entry name" value="PROTEIN TONB-RELATED"/>
    <property type="match status" value="1"/>
</dbReference>
<dbReference type="Pfam" id="PF03544">
    <property type="entry name" value="TonB_C"/>
    <property type="match status" value="1"/>
</dbReference>
<evidence type="ECO:0000256" key="5">
    <source>
        <dbReference type="ARBA" id="ARBA00022519"/>
    </source>
</evidence>
<dbReference type="GO" id="GO:0015891">
    <property type="term" value="P:siderophore transport"/>
    <property type="evidence" value="ECO:0007669"/>
    <property type="project" value="InterPro"/>
</dbReference>